<dbReference type="STRING" id="1802701.A3A33_01385"/>
<evidence type="ECO:0000313" key="1">
    <source>
        <dbReference type="EMBL" id="OGN29957.1"/>
    </source>
</evidence>
<name>A0A1F8GX28_9BACT</name>
<dbReference type="GO" id="GO:0016811">
    <property type="term" value="F:hydrolase activity, acting on carbon-nitrogen (but not peptide) bonds, in linear amides"/>
    <property type="evidence" value="ECO:0007669"/>
    <property type="project" value="TreeGrafter"/>
</dbReference>
<protein>
    <recommendedName>
        <fullName evidence="3">GlcNAc-PI de-N-acetylase</fullName>
    </recommendedName>
</protein>
<dbReference type="Gene3D" id="3.40.50.10320">
    <property type="entry name" value="LmbE-like"/>
    <property type="match status" value="1"/>
</dbReference>
<reference evidence="1 2" key="1">
    <citation type="journal article" date="2016" name="Nat. Commun.">
        <title>Thousands of microbial genomes shed light on interconnected biogeochemical processes in an aquifer system.</title>
        <authorList>
            <person name="Anantharaman K."/>
            <person name="Brown C.T."/>
            <person name="Hug L.A."/>
            <person name="Sharon I."/>
            <person name="Castelle C.J."/>
            <person name="Probst A.J."/>
            <person name="Thomas B.C."/>
            <person name="Singh A."/>
            <person name="Wilkins M.J."/>
            <person name="Karaoz U."/>
            <person name="Brodie E.L."/>
            <person name="Williams K.H."/>
            <person name="Hubbard S.S."/>
            <person name="Banfield J.F."/>
        </authorList>
    </citation>
    <scope>NUCLEOTIDE SEQUENCE [LARGE SCALE GENOMIC DNA]</scope>
</reference>
<sequence>MNKILAVVAHPDDEVIGLGGTLLKHTRSGDEVAVLILGDGKSSRFKKYKKLGNQVQTLSLAETKAALRLLHVKKFWKESLPDNRFDRLEQIEIAKIISSYVSRWQSTIVYTHHYGDLNIDHRMTAEGVLIACRPIENSVVKSIYLFETLSSTEMSGYNPHRAFLPNMFVDISAELPTKLRAMSSYKSELHDFPHPRSLAAIEYNARLWGAKNNIDAAEAFFCVRDIKSTL</sequence>
<dbReference type="EMBL" id="MGKP01000001">
    <property type="protein sequence ID" value="OGN29957.1"/>
    <property type="molecule type" value="Genomic_DNA"/>
</dbReference>
<evidence type="ECO:0008006" key="3">
    <source>
        <dbReference type="Google" id="ProtNLM"/>
    </source>
</evidence>
<dbReference type="SUPFAM" id="SSF102588">
    <property type="entry name" value="LmbE-like"/>
    <property type="match status" value="1"/>
</dbReference>
<comment type="caution">
    <text evidence="1">The sequence shown here is derived from an EMBL/GenBank/DDBJ whole genome shotgun (WGS) entry which is preliminary data.</text>
</comment>
<organism evidence="1 2">
    <name type="scientific">Candidatus Yanofskybacteria bacterium RIFCSPLOWO2_01_FULL_49_25</name>
    <dbReference type="NCBI Taxonomy" id="1802701"/>
    <lineage>
        <taxon>Bacteria</taxon>
        <taxon>Candidatus Yanofskyibacteriota</taxon>
    </lineage>
</organism>
<dbReference type="Proteomes" id="UP000179047">
    <property type="component" value="Unassembled WGS sequence"/>
</dbReference>
<dbReference type="PANTHER" id="PTHR12993">
    <property type="entry name" value="N-ACETYLGLUCOSAMINYL-PHOSPHATIDYLINOSITOL DE-N-ACETYLASE-RELATED"/>
    <property type="match status" value="1"/>
</dbReference>
<evidence type="ECO:0000313" key="2">
    <source>
        <dbReference type="Proteomes" id="UP000179047"/>
    </source>
</evidence>
<gene>
    <name evidence="1" type="ORF">A3A33_01385</name>
</gene>
<dbReference type="InterPro" id="IPR024078">
    <property type="entry name" value="LmbE-like_dom_sf"/>
</dbReference>
<dbReference type="PANTHER" id="PTHR12993:SF11">
    <property type="entry name" value="N-ACETYLGLUCOSAMINYL-PHOSPHATIDYLINOSITOL DE-N-ACETYLASE"/>
    <property type="match status" value="1"/>
</dbReference>
<dbReference type="AlphaFoldDB" id="A0A1F8GX28"/>
<dbReference type="InterPro" id="IPR003737">
    <property type="entry name" value="GlcNAc_PI_deacetylase-related"/>
</dbReference>
<dbReference type="Pfam" id="PF02585">
    <property type="entry name" value="PIG-L"/>
    <property type="match status" value="1"/>
</dbReference>
<accession>A0A1F8GX28</accession>
<proteinExistence type="predicted"/>